<name>A0AAV1UHM7_9STRA</name>
<evidence type="ECO:0000256" key="1">
    <source>
        <dbReference type="SAM" id="SignalP"/>
    </source>
</evidence>
<protein>
    <recommendedName>
        <fullName evidence="4">Secreted protein</fullName>
    </recommendedName>
</protein>
<organism evidence="2 3">
    <name type="scientific">Peronospora matthiolae</name>
    <dbReference type="NCBI Taxonomy" id="2874970"/>
    <lineage>
        <taxon>Eukaryota</taxon>
        <taxon>Sar</taxon>
        <taxon>Stramenopiles</taxon>
        <taxon>Oomycota</taxon>
        <taxon>Peronosporomycetes</taxon>
        <taxon>Peronosporales</taxon>
        <taxon>Peronosporaceae</taxon>
        <taxon>Peronospora</taxon>
    </lineage>
</organism>
<comment type="caution">
    <text evidence="2">The sequence shown here is derived from an EMBL/GenBank/DDBJ whole genome shotgun (WGS) entry which is preliminary data.</text>
</comment>
<proteinExistence type="predicted"/>
<evidence type="ECO:0000313" key="3">
    <source>
        <dbReference type="Proteomes" id="UP001162060"/>
    </source>
</evidence>
<dbReference type="EMBL" id="CAKLBY020000193">
    <property type="protein sequence ID" value="CAK7933187.1"/>
    <property type="molecule type" value="Genomic_DNA"/>
</dbReference>
<reference evidence="2" key="1">
    <citation type="submission" date="2024-01" db="EMBL/GenBank/DDBJ databases">
        <authorList>
            <person name="Webb A."/>
        </authorList>
    </citation>
    <scope>NUCLEOTIDE SEQUENCE</scope>
    <source>
        <strain evidence="2">Pm1</strain>
    </source>
</reference>
<feature type="signal peptide" evidence="1">
    <location>
        <begin position="1"/>
        <end position="17"/>
    </location>
</feature>
<dbReference type="AlphaFoldDB" id="A0AAV1UHM7"/>
<evidence type="ECO:0008006" key="4">
    <source>
        <dbReference type="Google" id="ProtNLM"/>
    </source>
</evidence>
<accession>A0AAV1UHM7</accession>
<evidence type="ECO:0000313" key="2">
    <source>
        <dbReference type="EMBL" id="CAK7933187.1"/>
    </source>
</evidence>
<gene>
    <name evidence="2" type="ORF">PM001_LOCUS18337</name>
</gene>
<feature type="chain" id="PRO_5043819211" description="Secreted protein" evidence="1">
    <location>
        <begin position="18"/>
        <end position="109"/>
    </location>
</feature>
<sequence>MWWVFCSICITTLWVQRNRVVHEGHSVTLAGCIHECTVLSFRQLHALALRGRRQLHTQVAGTRLMQCIGLLTMAPYRALHTAVSHVKPPDHPTPALLSWLRSFQTSCTP</sequence>
<keyword evidence="1" id="KW-0732">Signal</keyword>
<dbReference type="Proteomes" id="UP001162060">
    <property type="component" value="Unassembled WGS sequence"/>
</dbReference>